<evidence type="ECO:0000256" key="11">
    <source>
        <dbReference type="ARBA" id="ARBA00042277"/>
    </source>
</evidence>
<dbReference type="GeneTree" id="ENSGT00940000153487"/>
<evidence type="ECO:0000256" key="6">
    <source>
        <dbReference type="ARBA" id="ARBA00022840"/>
    </source>
</evidence>
<evidence type="ECO:0000256" key="16">
    <source>
        <dbReference type="PROSITE-ProRule" id="PRU10141"/>
    </source>
</evidence>
<evidence type="ECO:0000256" key="15">
    <source>
        <dbReference type="ARBA" id="ARBA00051693"/>
    </source>
</evidence>
<dbReference type="SMART" id="SM00220">
    <property type="entry name" value="S_TKc"/>
    <property type="match status" value="1"/>
</dbReference>
<dbReference type="Gene3D" id="1.10.510.10">
    <property type="entry name" value="Transferase(Phosphotransferase) domain 1"/>
    <property type="match status" value="1"/>
</dbReference>
<comment type="catalytic activity">
    <reaction evidence="14">
        <text>L-threonyl-[protein] + ATP = O-phospho-L-threonyl-[protein] + ADP + H(+)</text>
        <dbReference type="Rhea" id="RHEA:46608"/>
        <dbReference type="Rhea" id="RHEA-COMP:11060"/>
        <dbReference type="Rhea" id="RHEA-COMP:11605"/>
        <dbReference type="ChEBI" id="CHEBI:15378"/>
        <dbReference type="ChEBI" id="CHEBI:30013"/>
        <dbReference type="ChEBI" id="CHEBI:30616"/>
        <dbReference type="ChEBI" id="CHEBI:61977"/>
        <dbReference type="ChEBI" id="CHEBI:456216"/>
        <dbReference type="EC" id="2.7.12.2"/>
    </reaction>
</comment>
<dbReference type="GO" id="GO:2000641">
    <property type="term" value="P:regulation of early endosome to late endosome transport"/>
    <property type="evidence" value="ECO:0007669"/>
    <property type="project" value="UniProtKB-ARBA"/>
</dbReference>
<evidence type="ECO:0000256" key="5">
    <source>
        <dbReference type="ARBA" id="ARBA00022777"/>
    </source>
</evidence>
<keyword evidence="2" id="KW-0597">Phosphoprotein</keyword>
<keyword evidence="3" id="KW-0808">Transferase</keyword>
<dbReference type="FunFam" id="1.10.510.10:FF:000115">
    <property type="entry name" value="Dual specificity mitogen-activated protein kinase kinase 1"/>
    <property type="match status" value="1"/>
</dbReference>
<dbReference type="GO" id="GO:0005925">
    <property type="term" value="C:focal adhesion"/>
    <property type="evidence" value="ECO:0007669"/>
    <property type="project" value="UniProtKB-ARBA"/>
</dbReference>
<dbReference type="GO" id="GO:0004674">
    <property type="term" value="F:protein serine/threonine kinase activity"/>
    <property type="evidence" value="ECO:0007669"/>
    <property type="project" value="UniProtKB-KW"/>
</dbReference>
<dbReference type="GO" id="GO:0005739">
    <property type="term" value="C:mitochondrion"/>
    <property type="evidence" value="ECO:0007669"/>
    <property type="project" value="UniProtKB-ARBA"/>
</dbReference>
<dbReference type="GO" id="GO:0005770">
    <property type="term" value="C:late endosome"/>
    <property type="evidence" value="ECO:0007669"/>
    <property type="project" value="UniProtKB-ARBA"/>
</dbReference>
<dbReference type="InterPro" id="IPR017441">
    <property type="entry name" value="Protein_kinase_ATP_BS"/>
</dbReference>
<dbReference type="GO" id="GO:0004708">
    <property type="term" value="F:MAP kinase kinase activity"/>
    <property type="evidence" value="ECO:0007669"/>
    <property type="project" value="UniProtKB-EC"/>
</dbReference>
<keyword evidence="18" id="KW-0175">Coiled coil</keyword>
<keyword evidence="1 17" id="KW-0723">Serine/threonine-protein kinase</keyword>
<keyword evidence="5" id="KW-0418">Kinase</keyword>
<evidence type="ECO:0000256" key="13">
    <source>
        <dbReference type="ARBA" id="ARBA00049014"/>
    </source>
</evidence>
<comment type="catalytic activity">
    <reaction evidence="15">
        <text>L-tyrosyl-[protein] + ATP = O-phospho-L-tyrosyl-[protein] + ADP + H(+)</text>
        <dbReference type="Rhea" id="RHEA:10596"/>
        <dbReference type="Rhea" id="RHEA-COMP:10136"/>
        <dbReference type="Rhea" id="RHEA-COMP:20101"/>
        <dbReference type="ChEBI" id="CHEBI:15378"/>
        <dbReference type="ChEBI" id="CHEBI:30616"/>
        <dbReference type="ChEBI" id="CHEBI:46858"/>
        <dbReference type="ChEBI" id="CHEBI:61978"/>
        <dbReference type="ChEBI" id="CHEBI:456216"/>
        <dbReference type="EC" id="2.7.12.2"/>
    </reaction>
</comment>
<dbReference type="PROSITE" id="PS00108">
    <property type="entry name" value="PROTEIN_KINASE_ST"/>
    <property type="match status" value="1"/>
</dbReference>
<protein>
    <recommendedName>
        <fullName evidence="10">Dual specificity mitogen-activated protein kinase kinase 2</fullName>
        <ecNumber evidence="9">2.7.12.2</ecNumber>
    </recommendedName>
    <alternativeName>
        <fullName evidence="12">ERK activator kinase 2</fullName>
    </alternativeName>
    <alternativeName>
        <fullName evidence="11">MAPK/ERK kinase 2</fullName>
    </alternativeName>
</protein>
<dbReference type="GO" id="GO:0090170">
    <property type="term" value="P:regulation of Golgi inheritance"/>
    <property type="evidence" value="ECO:0007669"/>
    <property type="project" value="UniProtKB-ARBA"/>
</dbReference>
<organism evidence="20 21">
    <name type="scientific">Sciurus vulgaris</name>
    <name type="common">Eurasian red squirrel</name>
    <dbReference type="NCBI Taxonomy" id="55149"/>
    <lineage>
        <taxon>Eukaryota</taxon>
        <taxon>Metazoa</taxon>
        <taxon>Chordata</taxon>
        <taxon>Craniata</taxon>
        <taxon>Vertebrata</taxon>
        <taxon>Euteleostomi</taxon>
        <taxon>Mammalia</taxon>
        <taxon>Eutheria</taxon>
        <taxon>Euarchontoglires</taxon>
        <taxon>Glires</taxon>
        <taxon>Rodentia</taxon>
        <taxon>Sciuromorpha</taxon>
        <taxon>Sciuridae</taxon>
        <taxon>Sciurinae</taxon>
        <taxon>Sciurini</taxon>
        <taxon>Sciurus</taxon>
    </lineage>
</organism>
<dbReference type="InterPro" id="IPR050915">
    <property type="entry name" value="MAP_kinase_kinase"/>
</dbReference>
<evidence type="ECO:0000256" key="10">
    <source>
        <dbReference type="ARBA" id="ARBA00040617"/>
    </source>
</evidence>
<evidence type="ECO:0000256" key="2">
    <source>
        <dbReference type="ARBA" id="ARBA00022553"/>
    </source>
</evidence>
<evidence type="ECO:0000256" key="17">
    <source>
        <dbReference type="RuleBase" id="RU000304"/>
    </source>
</evidence>
<evidence type="ECO:0000256" key="8">
    <source>
        <dbReference type="ARBA" id="ARBA00038035"/>
    </source>
</evidence>
<keyword evidence="6 16" id="KW-0067">ATP-binding</keyword>
<dbReference type="Pfam" id="PF00069">
    <property type="entry name" value="Pkinase"/>
    <property type="match status" value="1"/>
</dbReference>
<reference evidence="20" key="2">
    <citation type="submission" date="2025-09" db="UniProtKB">
        <authorList>
            <consortium name="Ensembl"/>
        </authorList>
    </citation>
    <scope>IDENTIFICATION</scope>
</reference>
<proteinExistence type="inferred from homology"/>
<dbReference type="GO" id="GO:0005769">
    <property type="term" value="C:early endosome"/>
    <property type="evidence" value="ECO:0007669"/>
    <property type="project" value="UniProtKB-ARBA"/>
</dbReference>
<keyword evidence="4 16" id="KW-0547">Nucleotide-binding</keyword>
<dbReference type="Ensembl" id="ENSSVLT00005034866.1">
    <property type="protein sequence ID" value="ENSSVLP00005031396.1"/>
    <property type="gene ID" value="ENSSVLG00005024698.1"/>
</dbReference>
<dbReference type="Gene3D" id="3.30.200.20">
    <property type="entry name" value="Phosphorylase Kinase, domain 1"/>
    <property type="match status" value="1"/>
</dbReference>
<evidence type="ECO:0000256" key="12">
    <source>
        <dbReference type="ARBA" id="ARBA00042349"/>
    </source>
</evidence>
<dbReference type="InterPro" id="IPR000719">
    <property type="entry name" value="Prot_kinase_dom"/>
</dbReference>
<name>A0A8D2DZV2_SCIVU</name>
<dbReference type="AlphaFoldDB" id="A0A8D2DZV2"/>
<keyword evidence="21" id="KW-1185">Reference proteome</keyword>
<dbReference type="PROSITE" id="PS50011">
    <property type="entry name" value="PROTEIN_KINASE_DOM"/>
    <property type="match status" value="1"/>
</dbReference>
<dbReference type="PANTHER" id="PTHR47448:SF3">
    <property type="entry name" value="MITOGEN-ACTIVATED PROTEIN KINASE KINASE 2"/>
    <property type="match status" value="1"/>
</dbReference>
<feature type="domain" description="Protein kinase" evidence="19">
    <location>
        <begin position="72"/>
        <end position="325"/>
    </location>
</feature>
<dbReference type="PANTHER" id="PTHR47448">
    <property type="entry name" value="DUAL SPECIFICITY MITOGEN-ACTIVATED PROTEIN KINASE KINASE DSOR1-LIKE PROTEIN"/>
    <property type="match status" value="1"/>
</dbReference>
<evidence type="ECO:0000256" key="9">
    <source>
        <dbReference type="ARBA" id="ARBA00038999"/>
    </source>
</evidence>
<evidence type="ECO:0000256" key="7">
    <source>
        <dbReference type="ARBA" id="ARBA00023137"/>
    </source>
</evidence>
<evidence type="ECO:0000259" key="19">
    <source>
        <dbReference type="PROSITE" id="PS50011"/>
    </source>
</evidence>
<dbReference type="SUPFAM" id="SSF56112">
    <property type="entry name" value="Protein kinase-like (PK-like)"/>
    <property type="match status" value="1"/>
</dbReference>
<evidence type="ECO:0000256" key="1">
    <source>
        <dbReference type="ARBA" id="ARBA00022527"/>
    </source>
</evidence>
<sequence length="363" mass="40044">MLARRKPVLPALTINPAIAEGPSPTSEGASEANLVDLQKKLEELELDEQQKKRLEAFLTQKAKAGELKDDDFERLSELGAGNGGVVTKVQHRPSGLIMARKLIHLEIKPAIRNQIIRELQVLHDDGEISICMEHMDGGSLDQVLKEAKRIPEEILGRSVLRGLAYLREKHQIMHRDVKPSNILVNSRGEIKLCDFGVSGQLIDSMANSFVGTRSYMSSGLQGTHYSVQSDIWSMGLSLVELSIGRYPIPPPDAKELEAIFGRARGQAGGESPAAEPRPGQLGHGMDSRPAMAIFELLDYIVNEPPPKLPSGVFSPQFQEFVHKWVPSGHAFIKRSEAEEVDFAGWLCRTLRLNQPSTPTRTAV</sequence>
<dbReference type="GO" id="GO:0032872">
    <property type="term" value="P:regulation of stress-activated MAPK cascade"/>
    <property type="evidence" value="ECO:0007669"/>
    <property type="project" value="UniProtKB-ARBA"/>
</dbReference>
<gene>
    <name evidence="20" type="primary">MAP2K2</name>
</gene>
<dbReference type="EC" id="2.7.12.2" evidence="9"/>
<dbReference type="InterPro" id="IPR011009">
    <property type="entry name" value="Kinase-like_dom_sf"/>
</dbReference>
<feature type="binding site" evidence="16">
    <location>
        <position position="101"/>
    </location>
    <ligand>
        <name>ATP</name>
        <dbReference type="ChEBI" id="CHEBI:30616"/>
    </ligand>
</feature>
<accession>A0A8D2DZV2</accession>
<dbReference type="InterPro" id="IPR008271">
    <property type="entry name" value="Ser/Thr_kinase_AS"/>
</dbReference>
<dbReference type="Proteomes" id="UP000694564">
    <property type="component" value="Chromosome 16"/>
</dbReference>
<comment type="catalytic activity">
    <reaction evidence="13">
        <text>L-seryl-[protein] + ATP = O-phospho-L-seryl-[protein] + ADP + H(+)</text>
        <dbReference type="Rhea" id="RHEA:17989"/>
        <dbReference type="Rhea" id="RHEA-COMP:9863"/>
        <dbReference type="Rhea" id="RHEA-COMP:11604"/>
        <dbReference type="ChEBI" id="CHEBI:15378"/>
        <dbReference type="ChEBI" id="CHEBI:29999"/>
        <dbReference type="ChEBI" id="CHEBI:30616"/>
        <dbReference type="ChEBI" id="CHEBI:83421"/>
        <dbReference type="ChEBI" id="CHEBI:456216"/>
        <dbReference type="EC" id="2.7.12.2"/>
    </reaction>
</comment>
<evidence type="ECO:0000256" key="4">
    <source>
        <dbReference type="ARBA" id="ARBA00022741"/>
    </source>
</evidence>
<dbReference type="PROSITE" id="PS00107">
    <property type="entry name" value="PROTEIN_KINASE_ATP"/>
    <property type="match status" value="1"/>
</dbReference>
<evidence type="ECO:0000313" key="20">
    <source>
        <dbReference type="Ensembl" id="ENSSVLP00005031396.1"/>
    </source>
</evidence>
<dbReference type="GO" id="GO:0004713">
    <property type="term" value="F:protein tyrosine kinase activity"/>
    <property type="evidence" value="ECO:0007669"/>
    <property type="project" value="UniProtKB-KW"/>
</dbReference>
<evidence type="ECO:0000313" key="21">
    <source>
        <dbReference type="Proteomes" id="UP000694564"/>
    </source>
</evidence>
<comment type="similarity">
    <text evidence="8">Belongs to the protein kinase superfamily. STE Ser/Thr protein kinase family. MAP kinase kinase subfamily.</text>
</comment>
<keyword evidence="7" id="KW-0829">Tyrosine-protein kinase</keyword>
<feature type="coiled-coil region" evidence="18">
    <location>
        <begin position="27"/>
        <end position="57"/>
    </location>
</feature>
<evidence type="ECO:0000256" key="3">
    <source>
        <dbReference type="ARBA" id="ARBA00022679"/>
    </source>
</evidence>
<evidence type="ECO:0000256" key="18">
    <source>
        <dbReference type="SAM" id="Coils"/>
    </source>
</evidence>
<dbReference type="GO" id="GO:0005524">
    <property type="term" value="F:ATP binding"/>
    <property type="evidence" value="ECO:0007669"/>
    <property type="project" value="UniProtKB-UniRule"/>
</dbReference>
<evidence type="ECO:0000256" key="14">
    <source>
        <dbReference type="ARBA" id="ARBA00049299"/>
    </source>
</evidence>
<reference evidence="20" key="1">
    <citation type="submission" date="2025-08" db="UniProtKB">
        <authorList>
            <consortium name="Ensembl"/>
        </authorList>
    </citation>
    <scope>IDENTIFICATION</scope>
</reference>